<feature type="transmembrane region" description="Helical" evidence="1">
    <location>
        <begin position="68"/>
        <end position="88"/>
    </location>
</feature>
<proteinExistence type="predicted"/>
<name>A0A917HYA9_9FLAO</name>
<gene>
    <name evidence="2" type="ORF">GCM10011416_14870</name>
</gene>
<sequence length="207" mass="24041">MDFENIKRKMDAQNMDEGRIPKTVKEIETSKMPIQRVRQSMRNEMMTQLVIIVLFFAAPYYIEMHQLAQSIYYILMFVVCLITLTYVAKMTWFLNKTTSINNNSTATVMDFIYDLKLTLEVYKTAIISGSLLLPLTLLTVYFGRLKMDEELFTNLILLDVPITTLLLYIFGYLAIAILIYLMTVSWSNKLYGVHIKNLELTLDSLKA</sequence>
<keyword evidence="3" id="KW-1185">Reference proteome</keyword>
<evidence type="ECO:0000256" key="1">
    <source>
        <dbReference type="SAM" id="Phobius"/>
    </source>
</evidence>
<evidence type="ECO:0000313" key="2">
    <source>
        <dbReference type="EMBL" id="GGG97854.1"/>
    </source>
</evidence>
<reference evidence="2" key="1">
    <citation type="journal article" date="2014" name="Int. J. Syst. Evol. Microbiol.">
        <title>Complete genome sequence of Corynebacterium casei LMG S-19264T (=DSM 44701T), isolated from a smear-ripened cheese.</title>
        <authorList>
            <consortium name="US DOE Joint Genome Institute (JGI-PGF)"/>
            <person name="Walter F."/>
            <person name="Albersmeier A."/>
            <person name="Kalinowski J."/>
            <person name="Ruckert C."/>
        </authorList>
    </citation>
    <scope>NUCLEOTIDE SEQUENCE</scope>
    <source>
        <strain evidence="2">CGMCC 1.15763</strain>
    </source>
</reference>
<dbReference type="RefSeq" id="WP_188598690.1">
    <property type="nucleotide sequence ID" value="NZ_BMJW01000002.1"/>
</dbReference>
<feature type="transmembrane region" description="Helical" evidence="1">
    <location>
        <begin position="45"/>
        <end position="62"/>
    </location>
</feature>
<reference evidence="2" key="2">
    <citation type="submission" date="2020-09" db="EMBL/GenBank/DDBJ databases">
        <authorList>
            <person name="Sun Q."/>
            <person name="Zhou Y."/>
        </authorList>
    </citation>
    <scope>NUCLEOTIDE SEQUENCE</scope>
    <source>
        <strain evidence="2">CGMCC 1.15763</strain>
    </source>
</reference>
<comment type="caution">
    <text evidence="2">The sequence shown here is derived from an EMBL/GenBank/DDBJ whole genome shotgun (WGS) entry which is preliminary data.</text>
</comment>
<dbReference type="AlphaFoldDB" id="A0A917HYA9"/>
<feature type="transmembrane region" description="Helical" evidence="1">
    <location>
        <begin position="162"/>
        <end position="181"/>
    </location>
</feature>
<protein>
    <submittedName>
        <fullName evidence="2">Uncharacterized protein</fullName>
    </submittedName>
</protein>
<accession>A0A917HYA9</accession>
<dbReference type="EMBL" id="BMJW01000002">
    <property type="protein sequence ID" value="GGG97854.1"/>
    <property type="molecule type" value="Genomic_DNA"/>
</dbReference>
<keyword evidence="1" id="KW-0472">Membrane</keyword>
<organism evidence="2 3">
    <name type="scientific">Polaribacter pacificus</name>
    <dbReference type="NCBI Taxonomy" id="1775173"/>
    <lineage>
        <taxon>Bacteria</taxon>
        <taxon>Pseudomonadati</taxon>
        <taxon>Bacteroidota</taxon>
        <taxon>Flavobacteriia</taxon>
        <taxon>Flavobacteriales</taxon>
        <taxon>Flavobacteriaceae</taxon>
    </lineage>
</organism>
<evidence type="ECO:0000313" key="3">
    <source>
        <dbReference type="Proteomes" id="UP000633278"/>
    </source>
</evidence>
<keyword evidence="1" id="KW-0812">Transmembrane</keyword>
<dbReference type="Proteomes" id="UP000633278">
    <property type="component" value="Unassembled WGS sequence"/>
</dbReference>
<keyword evidence="1" id="KW-1133">Transmembrane helix</keyword>
<feature type="transmembrane region" description="Helical" evidence="1">
    <location>
        <begin position="121"/>
        <end position="142"/>
    </location>
</feature>